<evidence type="ECO:0000313" key="2">
    <source>
        <dbReference type="EMBL" id="MDV0443268.1"/>
    </source>
</evidence>
<keyword evidence="1" id="KW-0472">Membrane</keyword>
<proteinExistence type="predicted"/>
<dbReference type="EMBL" id="JAWDKB010000002">
    <property type="protein sequence ID" value="MDV0443268.1"/>
    <property type="molecule type" value="Genomic_DNA"/>
</dbReference>
<dbReference type="AlphaFoldDB" id="A0AAE4SBZ5"/>
<feature type="transmembrane region" description="Helical" evidence="1">
    <location>
        <begin position="20"/>
        <end position="38"/>
    </location>
</feature>
<keyword evidence="1" id="KW-0812">Transmembrane</keyword>
<reference evidence="2 3" key="1">
    <citation type="submission" date="2023-06" db="EMBL/GenBank/DDBJ databases">
        <title>Genome sequence of Methancorpusculaceae sp. Cs1.</title>
        <authorList>
            <person name="Protasov E."/>
            <person name="Platt K."/>
            <person name="Poehlein A."/>
            <person name="Daniel R."/>
            <person name="Brune A."/>
        </authorList>
    </citation>
    <scope>NUCLEOTIDE SEQUENCE [LARGE SCALE GENOMIC DNA]</scope>
    <source>
        <strain evidence="2 3">Cs1</strain>
    </source>
</reference>
<dbReference type="Proteomes" id="UP001283212">
    <property type="component" value="Unassembled WGS sequence"/>
</dbReference>
<evidence type="ECO:0008006" key="4">
    <source>
        <dbReference type="Google" id="ProtNLM"/>
    </source>
</evidence>
<dbReference type="Gene3D" id="3.30.450.20">
    <property type="entry name" value="PAS domain"/>
    <property type="match status" value="2"/>
</dbReference>
<evidence type="ECO:0000313" key="3">
    <source>
        <dbReference type="Proteomes" id="UP001283212"/>
    </source>
</evidence>
<keyword evidence="3" id="KW-1185">Reference proteome</keyword>
<name>A0AAE4SBZ5_9EURY</name>
<protein>
    <recommendedName>
        <fullName evidence="4">Cache domain-containing protein</fullName>
    </recommendedName>
</protein>
<accession>A0AAE4SBZ5</accession>
<sequence>MIIYIYTRLKLLFVMNKRWLFLSGVFAVCIIAVGVFTVCCWPDSTTPTTNISDEMREMEDALHEFIANQTKEIDADMQHTAAALTGVEDEKNITDILYELYWKYPDGPGVYRANASGDVIVTVPYTSMNDALNNPELQAIMESSFSNATDLRLEGPVYTQAYGEVMCLILPVYTVDGVYDGYICLGQSPEILTNRVSLCSADSCERYDVWIARPDGTVLWHPNSDLIGHNIQTSHLFDEFRPEMLPILEKSEGETSYRYRVLGYDTTVLEKQAVWRTVEIGGAPFRVVLINYHYVNPEVVLPENMTDVYLQDIVRSMYLYAGSHSKEQTFTEINDPNGLFAEKGVLTFAYDMNGTVLAHSTLPHMIGEQRLNYREAYSATNPIISMISRASQGGGFTHYYTPIPYSDHMATFDLCYVQSVDDTWFVGASIPVTDTLFTYSVETRDELHKNLENARKYLNEHGMEKTLEELMNPSGAFQTNNSSMFAAWYNGTLLTTSDILPYEIGENTFSMVSYHGGSIGREFVILAKSGGGFTYYDTDTGVYLIYIEPVDDTWYIGTGVRVGDSHPST</sequence>
<gene>
    <name evidence="2" type="ORF">McpCs1_06380</name>
</gene>
<organism evidence="2 3">
    <name type="scientific">Methanorbis rubei</name>
    <dbReference type="NCBI Taxonomy" id="3028300"/>
    <lineage>
        <taxon>Archaea</taxon>
        <taxon>Methanobacteriati</taxon>
        <taxon>Methanobacteriota</taxon>
        <taxon>Stenosarchaea group</taxon>
        <taxon>Methanomicrobia</taxon>
        <taxon>Methanomicrobiales</taxon>
        <taxon>Methanocorpusculaceae</taxon>
        <taxon>Methanorbis</taxon>
    </lineage>
</organism>
<evidence type="ECO:0000256" key="1">
    <source>
        <dbReference type="SAM" id="Phobius"/>
    </source>
</evidence>
<comment type="caution">
    <text evidence="2">The sequence shown here is derived from an EMBL/GenBank/DDBJ whole genome shotgun (WGS) entry which is preliminary data.</text>
</comment>
<keyword evidence="1" id="KW-1133">Transmembrane helix</keyword>